<dbReference type="RefSeq" id="WP_108885711.1">
    <property type="nucleotide sequence ID" value="NZ_OMOJ01000002.1"/>
</dbReference>
<dbReference type="Pfam" id="PF03548">
    <property type="entry name" value="LolA"/>
    <property type="match status" value="1"/>
</dbReference>
<reference evidence="4" key="1">
    <citation type="submission" date="2018-03" db="EMBL/GenBank/DDBJ databases">
        <authorList>
            <person name="Rodrigo-Torres L."/>
            <person name="Arahal R. D."/>
            <person name="Lucena T."/>
        </authorList>
    </citation>
    <scope>NUCLEOTIDE SEQUENCE [LARGE SCALE GENOMIC DNA]</scope>
    <source>
        <strain evidence="4">CECT 8871</strain>
    </source>
</reference>
<dbReference type="Proteomes" id="UP000244904">
    <property type="component" value="Unassembled WGS sequence"/>
</dbReference>
<dbReference type="OrthoDB" id="9800501at2"/>
<protein>
    <submittedName>
        <fullName evidence="3">Outer-membrane lipoprotein carrier protein</fullName>
    </submittedName>
</protein>
<keyword evidence="3" id="KW-0449">Lipoprotein</keyword>
<evidence type="ECO:0000313" key="3">
    <source>
        <dbReference type="EMBL" id="SPF79880.1"/>
    </source>
</evidence>
<evidence type="ECO:0000313" key="4">
    <source>
        <dbReference type="Proteomes" id="UP000244904"/>
    </source>
</evidence>
<dbReference type="AlphaFoldDB" id="A0A2R8AV48"/>
<dbReference type="CDD" id="cd16325">
    <property type="entry name" value="LolA"/>
    <property type="match status" value="1"/>
</dbReference>
<keyword evidence="4" id="KW-1185">Reference proteome</keyword>
<proteinExistence type="predicted"/>
<name>A0A2R8AV48_9RHOB</name>
<organism evidence="3 4">
    <name type="scientific">Pseudoprimorskyibacter insulae</name>
    <dbReference type="NCBI Taxonomy" id="1695997"/>
    <lineage>
        <taxon>Bacteria</taxon>
        <taxon>Pseudomonadati</taxon>
        <taxon>Pseudomonadota</taxon>
        <taxon>Alphaproteobacteria</taxon>
        <taxon>Rhodobacterales</taxon>
        <taxon>Paracoccaceae</taxon>
        <taxon>Pseudoprimorskyibacter</taxon>
    </lineage>
</organism>
<sequence length="195" mass="20797">MKKLLLAPVLWASLTIPALADQLSLGQISDYLNSFTNAQSPFTQINADGTISTGTLYIKRPGKVRFEYNPPDAALVLAQAGAVAIFDTKLGGQPDTYPLSRTPLSIILAKTINLGQADMVTGVASDGTTTTVTAQDPENREYGSIDLIFTADPTELRQWVVKDDTGGATTVILGALETGGDLPNRLFDIEAQKLK</sequence>
<feature type="signal peptide" evidence="2">
    <location>
        <begin position="1"/>
        <end position="20"/>
    </location>
</feature>
<dbReference type="InterPro" id="IPR029046">
    <property type="entry name" value="LolA/LolB/LppX"/>
</dbReference>
<dbReference type="InterPro" id="IPR004564">
    <property type="entry name" value="OM_lipoprot_carrier_LolA-like"/>
</dbReference>
<dbReference type="PANTHER" id="PTHR35869">
    <property type="entry name" value="OUTER-MEMBRANE LIPOPROTEIN CARRIER PROTEIN"/>
    <property type="match status" value="1"/>
</dbReference>
<dbReference type="Gene3D" id="2.50.20.10">
    <property type="entry name" value="Lipoprotein localisation LolA/LolB/LppX"/>
    <property type="match status" value="1"/>
</dbReference>
<gene>
    <name evidence="3" type="primary">lolA</name>
    <name evidence="3" type="ORF">PRI8871_01681</name>
</gene>
<evidence type="ECO:0000256" key="1">
    <source>
        <dbReference type="ARBA" id="ARBA00022729"/>
    </source>
</evidence>
<accession>A0A2R8AV48</accession>
<feature type="chain" id="PRO_5015348783" evidence="2">
    <location>
        <begin position="21"/>
        <end position="195"/>
    </location>
</feature>
<dbReference type="EMBL" id="OMOJ01000002">
    <property type="protein sequence ID" value="SPF79880.1"/>
    <property type="molecule type" value="Genomic_DNA"/>
</dbReference>
<dbReference type="SUPFAM" id="SSF89392">
    <property type="entry name" value="Prokaryotic lipoproteins and lipoprotein localization factors"/>
    <property type="match status" value="1"/>
</dbReference>
<evidence type="ECO:0000256" key="2">
    <source>
        <dbReference type="SAM" id="SignalP"/>
    </source>
</evidence>
<dbReference type="PANTHER" id="PTHR35869:SF1">
    <property type="entry name" value="OUTER-MEMBRANE LIPOPROTEIN CARRIER PROTEIN"/>
    <property type="match status" value="1"/>
</dbReference>
<keyword evidence="1 2" id="KW-0732">Signal</keyword>